<reference evidence="3" key="1">
    <citation type="submission" date="2020-11" db="EMBL/GenBank/DDBJ databases">
        <authorList>
            <consortium name="DOE Joint Genome Institute"/>
            <person name="Ahrendt S."/>
            <person name="Riley R."/>
            <person name="Andreopoulos W."/>
            <person name="Labutti K."/>
            <person name="Pangilinan J."/>
            <person name="Ruiz-Duenas F.J."/>
            <person name="Barrasa J.M."/>
            <person name="Sanchez-Garcia M."/>
            <person name="Camarero S."/>
            <person name="Miyauchi S."/>
            <person name="Serrano A."/>
            <person name="Linde D."/>
            <person name="Babiker R."/>
            <person name="Drula E."/>
            <person name="Ayuso-Fernandez I."/>
            <person name="Pacheco R."/>
            <person name="Padilla G."/>
            <person name="Ferreira P."/>
            <person name="Barriuso J."/>
            <person name="Kellner H."/>
            <person name="Castanera R."/>
            <person name="Alfaro M."/>
            <person name="Ramirez L."/>
            <person name="Pisabarro A.G."/>
            <person name="Kuo A."/>
            <person name="Tritt A."/>
            <person name="Lipzen A."/>
            <person name="He G."/>
            <person name="Yan M."/>
            <person name="Ng V."/>
            <person name="Cullen D."/>
            <person name="Martin F."/>
            <person name="Rosso M.-N."/>
            <person name="Henrissat B."/>
            <person name="Hibbett D."/>
            <person name="Martinez A.T."/>
            <person name="Grigoriev I.V."/>
        </authorList>
    </citation>
    <scope>NUCLEOTIDE SEQUENCE</scope>
    <source>
        <strain evidence="3">AH 40177</strain>
    </source>
</reference>
<dbReference type="InterPro" id="IPR050523">
    <property type="entry name" value="AKR_Detox_Biosynth"/>
</dbReference>
<dbReference type="SUPFAM" id="SSF51430">
    <property type="entry name" value="NAD(P)-linked oxidoreductase"/>
    <property type="match status" value="1"/>
</dbReference>
<dbReference type="InterPro" id="IPR036812">
    <property type="entry name" value="NAD(P)_OxRdtase_dom_sf"/>
</dbReference>
<accession>A0A9P5PZS2</accession>
<dbReference type="PANTHER" id="PTHR43364">
    <property type="entry name" value="NADH-SPECIFIC METHYLGLYOXAL REDUCTASE-RELATED"/>
    <property type="match status" value="1"/>
</dbReference>
<dbReference type="OrthoDB" id="48988at2759"/>
<comment type="similarity">
    <text evidence="2">Belongs to the aldo/keto reductase family. Aldo/keto reductase 2 subfamily.</text>
</comment>
<evidence type="ECO:0000256" key="2">
    <source>
        <dbReference type="ARBA" id="ARBA00038157"/>
    </source>
</evidence>
<dbReference type="Proteomes" id="UP000772434">
    <property type="component" value="Unassembled WGS sequence"/>
</dbReference>
<evidence type="ECO:0000313" key="4">
    <source>
        <dbReference type="Proteomes" id="UP000772434"/>
    </source>
</evidence>
<evidence type="ECO:0000313" key="3">
    <source>
        <dbReference type="EMBL" id="KAF9071020.1"/>
    </source>
</evidence>
<gene>
    <name evidence="3" type="ORF">BDP27DRAFT_1362056</name>
</gene>
<protein>
    <submittedName>
        <fullName evidence="3">Uncharacterized protein</fullName>
    </submittedName>
</protein>
<dbReference type="PANTHER" id="PTHR43364:SF7">
    <property type="entry name" value="NADP-DEPENDENT OXIDOREDUCTASE DOMAIN-CONTAINING PROTEIN-RELATED"/>
    <property type="match status" value="1"/>
</dbReference>
<comment type="caution">
    <text evidence="3">The sequence shown here is derived from an EMBL/GenBank/DDBJ whole genome shotgun (WGS) entry which is preliminary data.</text>
</comment>
<keyword evidence="1" id="KW-0521">NADP</keyword>
<organism evidence="3 4">
    <name type="scientific">Rhodocollybia butyracea</name>
    <dbReference type="NCBI Taxonomy" id="206335"/>
    <lineage>
        <taxon>Eukaryota</taxon>
        <taxon>Fungi</taxon>
        <taxon>Dikarya</taxon>
        <taxon>Basidiomycota</taxon>
        <taxon>Agaricomycotina</taxon>
        <taxon>Agaricomycetes</taxon>
        <taxon>Agaricomycetidae</taxon>
        <taxon>Agaricales</taxon>
        <taxon>Marasmiineae</taxon>
        <taxon>Omphalotaceae</taxon>
        <taxon>Rhodocollybia</taxon>
    </lineage>
</organism>
<dbReference type="AlphaFoldDB" id="A0A9P5PZS2"/>
<dbReference type="Gene3D" id="3.20.20.100">
    <property type="entry name" value="NADP-dependent oxidoreductase domain"/>
    <property type="match status" value="1"/>
</dbReference>
<name>A0A9P5PZS2_9AGAR</name>
<evidence type="ECO:0000256" key="1">
    <source>
        <dbReference type="ARBA" id="ARBA00022857"/>
    </source>
</evidence>
<dbReference type="EMBL" id="JADNRY010000035">
    <property type="protein sequence ID" value="KAF9071020.1"/>
    <property type="molecule type" value="Genomic_DNA"/>
</dbReference>
<proteinExistence type="inferred from homology"/>
<keyword evidence="4" id="KW-1185">Reference proteome</keyword>
<sequence>MYTGGAGTPPSRRHTPVWVVMQANQYAKDHGKTPFVVYQEKWNIMDRSFECDIIPIARSLGLALAPSPRINSVPTKKRNAAGKVERKDIPCMGWTGNVLRQKSGCLTLLKRLRKSCHCVRDAENIVHVPIICGRKVVNLKANMAALDITEVHIKELESVILFMLGSQWPLLVMAPSRYSCSKWLLIW</sequence>